<proteinExistence type="predicted"/>
<comment type="caution">
    <text evidence="1">The sequence shown here is derived from an EMBL/GenBank/DDBJ whole genome shotgun (WGS) entry which is preliminary data.</text>
</comment>
<reference evidence="1 2" key="1">
    <citation type="journal article" date="2016" name="Nat. Commun.">
        <title>Thousands of microbial genomes shed light on interconnected biogeochemical processes in an aquifer system.</title>
        <authorList>
            <person name="Anantharaman K."/>
            <person name="Brown C.T."/>
            <person name="Hug L.A."/>
            <person name="Sharon I."/>
            <person name="Castelle C.J."/>
            <person name="Probst A.J."/>
            <person name="Thomas B.C."/>
            <person name="Singh A."/>
            <person name="Wilkins M.J."/>
            <person name="Karaoz U."/>
            <person name="Brodie E.L."/>
            <person name="Williams K.H."/>
            <person name="Hubbard S.S."/>
            <person name="Banfield J.F."/>
        </authorList>
    </citation>
    <scope>NUCLEOTIDE SEQUENCE [LARGE SCALE GENOMIC DNA]</scope>
</reference>
<organism evidence="1 2">
    <name type="scientific">Candidatus Nomurabacteria bacterium RIFCSPHIGHO2_12_FULL_37_29</name>
    <dbReference type="NCBI Taxonomy" id="1801759"/>
    <lineage>
        <taxon>Bacteria</taxon>
        <taxon>Candidatus Nomuraibacteriota</taxon>
    </lineage>
</organism>
<gene>
    <name evidence="1" type="ORF">A3F19_00740</name>
</gene>
<sequence>MLIMNKSVNENPKDTKNDSGIIIKDMPTSILYLKTNKLVTALYMVTDIIDKDEPLRNKLRTLGIEIISDVHSATIDVCSKISAIMSFLDIASAISIISEMNSSILRKEFLKLYQSIADSTDKTVISNRPINLSEFFATSPPDVFPLPGGKKTSIGHKHPTRIGVQKGGTLMKALSDRINPEVKSNTLGLASRVRDFNIVKKQRRDDIINIIKTYEGNATIKDIREKINNENSEPPIFSEKTLQRELMSMIKDDVLSRTGTKRWSRYLLKSKS</sequence>
<evidence type="ECO:0000313" key="2">
    <source>
        <dbReference type="Proteomes" id="UP000177052"/>
    </source>
</evidence>
<evidence type="ECO:0000313" key="1">
    <source>
        <dbReference type="EMBL" id="OGI79343.1"/>
    </source>
</evidence>
<name>A0A1F6WBQ6_9BACT</name>
<dbReference type="EMBL" id="MFUJ01000015">
    <property type="protein sequence ID" value="OGI79343.1"/>
    <property type="molecule type" value="Genomic_DNA"/>
</dbReference>
<dbReference type="Proteomes" id="UP000177052">
    <property type="component" value="Unassembled WGS sequence"/>
</dbReference>
<accession>A0A1F6WBQ6</accession>
<dbReference type="AlphaFoldDB" id="A0A1F6WBQ6"/>
<protein>
    <submittedName>
        <fullName evidence="1">Uncharacterized protein</fullName>
    </submittedName>
</protein>